<proteinExistence type="predicted"/>
<keyword evidence="2" id="KW-1185">Reference proteome</keyword>
<reference evidence="1 2" key="1">
    <citation type="submission" date="2016-03" db="EMBL/GenBank/DDBJ databases">
        <title>EvidentialGene: Evidence-directed Construction of Genes on Genomes.</title>
        <authorList>
            <person name="Gilbert D.G."/>
            <person name="Choi J.-H."/>
            <person name="Mockaitis K."/>
            <person name="Colbourne J."/>
            <person name="Pfrender M."/>
        </authorList>
    </citation>
    <scope>NUCLEOTIDE SEQUENCE [LARGE SCALE GENOMIC DNA]</scope>
    <source>
        <strain evidence="1 2">Xinb3</strain>
        <tissue evidence="1">Complete organism</tissue>
    </source>
</reference>
<feature type="non-terminal residue" evidence="1">
    <location>
        <position position="52"/>
    </location>
</feature>
<dbReference type="EMBL" id="LRGB01011812">
    <property type="protein sequence ID" value="KZS00053.1"/>
    <property type="molecule type" value="Genomic_DNA"/>
</dbReference>
<name>A0A162F1F3_9CRUS</name>
<evidence type="ECO:0000313" key="1">
    <source>
        <dbReference type="EMBL" id="KZS00053.1"/>
    </source>
</evidence>
<dbReference type="Proteomes" id="UP000076858">
    <property type="component" value="Unassembled WGS sequence"/>
</dbReference>
<sequence>KTMPSSAHKEFLFFGLPGGCLFFVEDTVRGDHVGFTSIVRWTFPFFISCHLA</sequence>
<evidence type="ECO:0000313" key="2">
    <source>
        <dbReference type="Proteomes" id="UP000076858"/>
    </source>
</evidence>
<dbReference type="AlphaFoldDB" id="A0A162F1F3"/>
<feature type="non-terminal residue" evidence="1">
    <location>
        <position position="1"/>
    </location>
</feature>
<comment type="caution">
    <text evidence="1">The sequence shown here is derived from an EMBL/GenBank/DDBJ whole genome shotgun (WGS) entry which is preliminary data.</text>
</comment>
<gene>
    <name evidence="1" type="ORF">APZ42_003816</name>
</gene>
<protein>
    <submittedName>
        <fullName evidence="1">Uncharacterized protein</fullName>
    </submittedName>
</protein>
<accession>A0A162F1F3</accession>
<organism evidence="1 2">
    <name type="scientific">Daphnia magna</name>
    <dbReference type="NCBI Taxonomy" id="35525"/>
    <lineage>
        <taxon>Eukaryota</taxon>
        <taxon>Metazoa</taxon>
        <taxon>Ecdysozoa</taxon>
        <taxon>Arthropoda</taxon>
        <taxon>Crustacea</taxon>
        <taxon>Branchiopoda</taxon>
        <taxon>Diplostraca</taxon>
        <taxon>Cladocera</taxon>
        <taxon>Anomopoda</taxon>
        <taxon>Daphniidae</taxon>
        <taxon>Daphnia</taxon>
    </lineage>
</organism>